<dbReference type="GeneID" id="81592752"/>
<accession>A0AAD6GSS5</accession>
<dbReference type="RefSeq" id="XP_056747797.1">
    <property type="nucleotide sequence ID" value="XM_056902510.1"/>
</dbReference>
<comment type="caution">
    <text evidence="1">The sequence shown here is derived from an EMBL/GenBank/DDBJ whole genome shotgun (WGS) entry which is preliminary data.</text>
</comment>
<dbReference type="Proteomes" id="UP001213799">
    <property type="component" value="Unassembled WGS sequence"/>
</dbReference>
<gene>
    <name evidence="1" type="ORF">N7537_011456</name>
</gene>
<reference evidence="1" key="2">
    <citation type="submission" date="2023-01" db="EMBL/GenBank/DDBJ databases">
        <authorList>
            <person name="Petersen C."/>
        </authorList>
    </citation>
    <scope>NUCLEOTIDE SEQUENCE</scope>
    <source>
        <strain evidence="1">IBT 12815</strain>
    </source>
</reference>
<dbReference type="AlphaFoldDB" id="A0AAD6GSS5"/>
<evidence type="ECO:0000313" key="1">
    <source>
        <dbReference type="EMBL" id="KAJ5588778.1"/>
    </source>
</evidence>
<sequence length="122" mass="13725">MENGLSNVAVDAVSLQGLCAQHQAQDNHRNPKDAPLVDLAVLETGIVRVRGKYGFIPLGSDDPIILQQQAEDLDSKKVLCYQRLDSEYQEHKISLGYRMHEGLPDWYGGHIQNCLRRLEQLA</sequence>
<name>A0AAD6GSS5_9EURO</name>
<dbReference type="EMBL" id="JAQJAE010000006">
    <property type="protein sequence ID" value="KAJ5588778.1"/>
    <property type="molecule type" value="Genomic_DNA"/>
</dbReference>
<keyword evidence="2" id="KW-1185">Reference proteome</keyword>
<proteinExistence type="predicted"/>
<organism evidence="1 2">
    <name type="scientific">Penicillium hordei</name>
    <dbReference type="NCBI Taxonomy" id="40994"/>
    <lineage>
        <taxon>Eukaryota</taxon>
        <taxon>Fungi</taxon>
        <taxon>Dikarya</taxon>
        <taxon>Ascomycota</taxon>
        <taxon>Pezizomycotina</taxon>
        <taxon>Eurotiomycetes</taxon>
        <taxon>Eurotiomycetidae</taxon>
        <taxon>Eurotiales</taxon>
        <taxon>Aspergillaceae</taxon>
        <taxon>Penicillium</taxon>
    </lineage>
</organism>
<reference evidence="1" key="1">
    <citation type="journal article" date="2023" name="IMA Fungus">
        <title>Comparative genomic study of the Penicillium genus elucidates a diverse pangenome and 15 lateral gene transfer events.</title>
        <authorList>
            <person name="Petersen C."/>
            <person name="Sorensen T."/>
            <person name="Nielsen M.R."/>
            <person name="Sondergaard T.E."/>
            <person name="Sorensen J.L."/>
            <person name="Fitzpatrick D.A."/>
            <person name="Frisvad J.C."/>
            <person name="Nielsen K.L."/>
        </authorList>
    </citation>
    <scope>NUCLEOTIDE SEQUENCE</scope>
    <source>
        <strain evidence="1">IBT 12815</strain>
    </source>
</reference>
<protein>
    <submittedName>
        <fullName evidence="1">Uncharacterized protein</fullName>
    </submittedName>
</protein>
<evidence type="ECO:0000313" key="2">
    <source>
        <dbReference type="Proteomes" id="UP001213799"/>
    </source>
</evidence>